<evidence type="ECO:0000256" key="2">
    <source>
        <dbReference type="PIRSR" id="PIRSR639126-1"/>
    </source>
</evidence>
<dbReference type="EMBL" id="OC916738">
    <property type="protein sequence ID" value="CAD7645109.1"/>
    <property type="molecule type" value="Genomic_DNA"/>
</dbReference>
<evidence type="ECO:0000256" key="3">
    <source>
        <dbReference type="RuleBase" id="RU367036"/>
    </source>
</evidence>
<dbReference type="CDD" id="cd06661">
    <property type="entry name" value="GGCT_like"/>
    <property type="match status" value="1"/>
</dbReference>
<dbReference type="Pfam" id="PF06094">
    <property type="entry name" value="GGACT"/>
    <property type="match status" value="1"/>
</dbReference>
<feature type="active site" description="Proton acceptor" evidence="2">
    <location>
        <position position="88"/>
    </location>
</feature>
<dbReference type="SUPFAM" id="SSF110857">
    <property type="entry name" value="Gamma-glutamyl cyclotransferase-like"/>
    <property type="match status" value="1"/>
</dbReference>
<dbReference type="EMBL" id="CAJPVJ010001913">
    <property type="protein sequence ID" value="CAG2165495.1"/>
    <property type="molecule type" value="Genomic_DNA"/>
</dbReference>
<accession>A0A7R9LRG2</accession>
<evidence type="ECO:0000313" key="6">
    <source>
        <dbReference type="Proteomes" id="UP000728032"/>
    </source>
</evidence>
<dbReference type="PANTHER" id="PTHR12510:SF4">
    <property type="entry name" value="GAMMA-GLUTAMYLAMINECYCLOTRANSFERASE"/>
    <property type="match status" value="1"/>
</dbReference>
<dbReference type="OrthoDB" id="113620at2759"/>
<evidence type="ECO:0000256" key="1">
    <source>
        <dbReference type="ARBA" id="ARBA00008861"/>
    </source>
</evidence>
<name>A0A7R9LRG2_9ACAR</name>
<gene>
    <name evidence="5" type="ORF">ONB1V03_LOCUS5035</name>
</gene>
<reference evidence="5" key="1">
    <citation type="submission" date="2020-11" db="EMBL/GenBank/DDBJ databases">
        <authorList>
            <person name="Tran Van P."/>
        </authorList>
    </citation>
    <scope>NUCLEOTIDE SEQUENCE</scope>
</reference>
<evidence type="ECO:0000313" key="5">
    <source>
        <dbReference type="EMBL" id="CAD7645109.1"/>
    </source>
</evidence>
<organism evidence="5">
    <name type="scientific">Oppiella nova</name>
    <dbReference type="NCBI Taxonomy" id="334625"/>
    <lineage>
        <taxon>Eukaryota</taxon>
        <taxon>Metazoa</taxon>
        <taxon>Ecdysozoa</taxon>
        <taxon>Arthropoda</taxon>
        <taxon>Chelicerata</taxon>
        <taxon>Arachnida</taxon>
        <taxon>Acari</taxon>
        <taxon>Acariformes</taxon>
        <taxon>Sarcoptiformes</taxon>
        <taxon>Oribatida</taxon>
        <taxon>Brachypylina</taxon>
        <taxon>Oppioidea</taxon>
        <taxon>Oppiidae</taxon>
        <taxon>Oppiella</taxon>
    </lineage>
</organism>
<evidence type="ECO:0000259" key="4">
    <source>
        <dbReference type="Pfam" id="PF06094"/>
    </source>
</evidence>
<keyword evidence="6" id="KW-1185">Reference proteome</keyword>
<dbReference type="Proteomes" id="UP000728032">
    <property type="component" value="Unassembled WGS sequence"/>
</dbReference>
<dbReference type="PANTHER" id="PTHR12510">
    <property type="entry name" value="TROPONIN C-AKIN-1 PROTEIN"/>
    <property type="match status" value="1"/>
</dbReference>
<dbReference type="Gene3D" id="3.10.490.10">
    <property type="entry name" value="Gamma-glutamyl cyclotransferase-like"/>
    <property type="match status" value="1"/>
</dbReference>
<protein>
    <recommendedName>
        <fullName evidence="3">Gamma-glutamylcyclotransferase family protein</fullName>
    </recommendedName>
</protein>
<feature type="domain" description="Gamma-glutamylcyclotransferase AIG2-like" evidence="4">
    <location>
        <begin position="10"/>
        <end position="106"/>
    </location>
</feature>
<dbReference type="InterPro" id="IPR039126">
    <property type="entry name" value="GGACT"/>
</dbReference>
<comment type="similarity">
    <text evidence="1 3">Belongs to the gamma-glutamylcyclotransferase family.</text>
</comment>
<proteinExistence type="inferred from homology"/>
<dbReference type="GO" id="GO:0061929">
    <property type="term" value="F:gamma-glutamylaminecyclotransferase activity"/>
    <property type="evidence" value="ECO:0007669"/>
    <property type="project" value="InterPro"/>
</dbReference>
<dbReference type="GO" id="GO:0005829">
    <property type="term" value="C:cytosol"/>
    <property type="evidence" value="ECO:0007669"/>
    <property type="project" value="TreeGrafter"/>
</dbReference>
<dbReference type="InterPro" id="IPR036568">
    <property type="entry name" value="GGCT-like_sf"/>
</dbReference>
<dbReference type="AlphaFoldDB" id="A0A7R9LRG2"/>
<dbReference type="InterPro" id="IPR009288">
    <property type="entry name" value="AIG2-like_dom"/>
</dbReference>
<sequence>MIIKPDRYLIFVYGTLKTGQPNHYVIKDPDNGEADFVGYAETVDKWPLVIASLYNVPYLLHKPHFGKKITGEIWSVDINMRNKMDDLESHPRFYRRFEIPVLLDDHGVRSPRHIVARDRHKYYSFHKCPGPIGVAYSL</sequence>
<dbReference type="InterPro" id="IPR013024">
    <property type="entry name" value="GGCT-like"/>
</dbReference>